<feature type="transmembrane region" description="Helical" evidence="1">
    <location>
        <begin position="140"/>
        <end position="158"/>
    </location>
</feature>
<dbReference type="AlphaFoldDB" id="A0A5C3Q5L8"/>
<keyword evidence="3" id="KW-1185">Reference proteome</keyword>
<feature type="transmembrane region" description="Helical" evidence="1">
    <location>
        <begin position="113"/>
        <end position="134"/>
    </location>
</feature>
<name>A0A5C3Q5L8_9AGAR</name>
<gene>
    <name evidence="2" type="ORF">BDV98DRAFT_574880</name>
</gene>
<evidence type="ECO:0000313" key="3">
    <source>
        <dbReference type="Proteomes" id="UP000305067"/>
    </source>
</evidence>
<keyword evidence="1" id="KW-0472">Membrane</keyword>
<proteinExistence type="predicted"/>
<keyword evidence="1" id="KW-0812">Transmembrane</keyword>
<evidence type="ECO:0000313" key="2">
    <source>
        <dbReference type="EMBL" id="TFK97282.1"/>
    </source>
</evidence>
<accession>A0A5C3Q5L8</accession>
<protein>
    <submittedName>
        <fullName evidence="2">Uncharacterized protein</fullName>
    </submittedName>
</protein>
<reference evidence="2 3" key="1">
    <citation type="journal article" date="2019" name="Nat. Ecol. Evol.">
        <title>Megaphylogeny resolves global patterns of mushroom evolution.</title>
        <authorList>
            <person name="Varga T."/>
            <person name="Krizsan K."/>
            <person name="Foldi C."/>
            <person name="Dima B."/>
            <person name="Sanchez-Garcia M."/>
            <person name="Sanchez-Ramirez S."/>
            <person name="Szollosi G.J."/>
            <person name="Szarkandi J.G."/>
            <person name="Papp V."/>
            <person name="Albert L."/>
            <person name="Andreopoulos W."/>
            <person name="Angelini C."/>
            <person name="Antonin V."/>
            <person name="Barry K.W."/>
            <person name="Bougher N.L."/>
            <person name="Buchanan P."/>
            <person name="Buyck B."/>
            <person name="Bense V."/>
            <person name="Catcheside P."/>
            <person name="Chovatia M."/>
            <person name="Cooper J."/>
            <person name="Damon W."/>
            <person name="Desjardin D."/>
            <person name="Finy P."/>
            <person name="Geml J."/>
            <person name="Haridas S."/>
            <person name="Hughes K."/>
            <person name="Justo A."/>
            <person name="Karasinski D."/>
            <person name="Kautmanova I."/>
            <person name="Kiss B."/>
            <person name="Kocsube S."/>
            <person name="Kotiranta H."/>
            <person name="LaButti K.M."/>
            <person name="Lechner B.E."/>
            <person name="Liimatainen K."/>
            <person name="Lipzen A."/>
            <person name="Lukacs Z."/>
            <person name="Mihaltcheva S."/>
            <person name="Morgado L.N."/>
            <person name="Niskanen T."/>
            <person name="Noordeloos M.E."/>
            <person name="Ohm R.A."/>
            <person name="Ortiz-Santana B."/>
            <person name="Ovrebo C."/>
            <person name="Racz N."/>
            <person name="Riley R."/>
            <person name="Savchenko A."/>
            <person name="Shiryaev A."/>
            <person name="Soop K."/>
            <person name="Spirin V."/>
            <person name="Szebenyi C."/>
            <person name="Tomsovsky M."/>
            <person name="Tulloss R.E."/>
            <person name="Uehling J."/>
            <person name="Grigoriev I.V."/>
            <person name="Vagvolgyi C."/>
            <person name="Papp T."/>
            <person name="Martin F.M."/>
            <person name="Miettinen O."/>
            <person name="Hibbett D.S."/>
            <person name="Nagy L.G."/>
        </authorList>
    </citation>
    <scope>NUCLEOTIDE SEQUENCE [LARGE SCALE GENOMIC DNA]</scope>
    <source>
        <strain evidence="2 3">CBS 309.79</strain>
    </source>
</reference>
<dbReference type="OrthoDB" id="2681808at2759"/>
<organism evidence="2 3">
    <name type="scientific">Pterulicium gracile</name>
    <dbReference type="NCBI Taxonomy" id="1884261"/>
    <lineage>
        <taxon>Eukaryota</taxon>
        <taxon>Fungi</taxon>
        <taxon>Dikarya</taxon>
        <taxon>Basidiomycota</taxon>
        <taxon>Agaricomycotina</taxon>
        <taxon>Agaricomycetes</taxon>
        <taxon>Agaricomycetidae</taxon>
        <taxon>Agaricales</taxon>
        <taxon>Pleurotineae</taxon>
        <taxon>Pterulaceae</taxon>
        <taxon>Pterulicium</taxon>
    </lineage>
</organism>
<sequence>MTKMLTCHSALDLWCALFPRRHLTILRSRILADEMVVSCVPFRLWSVWDPVHSSLHVLDCLPQRLAHHESHSLGHVSPGGHPTINDDQHRLVDLRLGIRRYPRLLQFDPTAPFQPLVGGLITMLFHGFYAWRMWTMSRNVILPILICMIITPCCSWCSSGRFHR</sequence>
<dbReference type="EMBL" id="ML178849">
    <property type="protein sequence ID" value="TFK97282.1"/>
    <property type="molecule type" value="Genomic_DNA"/>
</dbReference>
<dbReference type="Proteomes" id="UP000305067">
    <property type="component" value="Unassembled WGS sequence"/>
</dbReference>
<evidence type="ECO:0000256" key="1">
    <source>
        <dbReference type="SAM" id="Phobius"/>
    </source>
</evidence>
<keyword evidence="1" id="KW-1133">Transmembrane helix</keyword>